<evidence type="ECO:0000313" key="3">
    <source>
        <dbReference type="Proteomes" id="UP000054107"/>
    </source>
</evidence>
<name>A0A0B7NKM0_9FUNG</name>
<feature type="domain" description="MD-2-related lipid-recognition" evidence="1">
    <location>
        <begin position="25"/>
        <end position="103"/>
    </location>
</feature>
<dbReference type="Pfam" id="PF02221">
    <property type="entry name" value="E1_DerP2_DerF2"/>
    <property type="match status" value="1"/>
</dbReference>
<reference evidence="2 3" key="1">
    <citation type="submission" date="2014-09" db="EMBL/GenBank/DDBJ databases">
        <authorList>
            <person name="Ellenberger Sabrina"/>
        </authorList>
    </citation>
    <scope>NUCLEOTIDE SEQUENCE [LARGE SCALE GENOMIC DNA]</scope>
    <source>
        <strain evidence="2 3">CBS 412.66</strain>
    </source>
</reference>
<organism evidence="2 3">
    <name type="scientific">Parasitella parasitica</name>
    <dbReference type="NCBI Taxonomy" id="35722"/>
    <lineage>
        <taxon>Eukaryota</taxon>
        <taxon>Fungi</taxon>
        <taxon>Fungi incertae sedis</taxon>
        <taxon>Mucoromycota</taxon>
        <taxon>Mucoromycotina</taxon>
        <taxon>Mucoromycetes</taxon>
        <taxon>Mucorales</taxon>
        <taxon>Mucorineae</taxon>
        <taxon>Mucoraceae</taxon>
        <taxon>Parasitella</taxon>
    </lineage>
</organism>
<gene>
    <name evidence="2" type="primary">PARPA_10324.1 scaffold 40090</name>
</gene>
<evidence type="ECO:0000259" key="1">
    <source>
        <dbReference type="Pfam" id="PF02221"/>
    </source>
</evidence>
<sequence>MVYSSHQNSPRLDKISMFKCKETCRNTLTSGKVDIDLSIMGIIKIKKQLDLCNVLRSDILGNKDCRLQAGDVNLDATAWIPKELPKLPLDGDIRISDQDGKTFTFRIT</sequence>
<dbReference type="OrthoDB" id="6409159at2759"/>
<dbReference type="EMBL" id="LN732835">
    <property type="protein sequence ID" value="CEP16069.1"/>
    <property type="molecule type" value="Genomic_DNA"/>
</dbReference>
<protein>
    <recommendedName>
        <fullName evidence="1">MD-2-related lipid-recognition domain-containing protein</fullName>
    </recommendedName>
</protein>
<dbReference type="AlphaFoldDB" id="A0A0B7NKM0"/>
<keyword evidence="3" id="KW-1185">Reference proteome</keyword>
<proteinExistence type="predicted"/>
<dbReference type="Proteomes" id="UP000054107">
    <property type="component" value="Unassembled WGS sequence"/>
</dbReference>
<accession>A0A0B7NKM0</accession>
<dbReference type="InterPro" id="IPR003172">
    <property type="entry name" value="ML_dom"/>
</dbReference>
<evidence type="ECO:0000313" key="2">
    <source>
        <dbReference type="EMBL" id="CEP16069.1"/>
    </source>
</evidence>